<gene>
    <name evidence="4" type="ORF">HID58_054905</name>
</gene>
<accession>A0ABQ8AK53</accession>
<sequence length="431" mass="49829">MEHPPPSPLICPIIRLQYSSFFTDKRVNGRYFCMIDHSYSLNDVSSHDDHRLDPCHVHRLDPLYWCNNKKSRDEPSWCGVVFVNVRNPVQPITFALTATYPTTKSASSLRPLIKSPHHPKHSLQLIMPSEPTMSPRKIDLICDVCGLVDSKTLIYVCLECGFVVHTKCIYLPFVIKISSHDHHLSFMYSPSIILSCGVRHQKVDENYRKYYCTKDCTYIVHSNCATWKDVWDGKELKQEPEEEYENLNSFEVIGDGIIQHLRYSHCMRYVCSEGGESINLDVRCAAISEPFDHQLHPHPLFLSNELGIYRPCSMCEKSSFRTLINCIECDFSLCFYCATLPYKVRYEHDEHLLIFSYEENASLNCCEIDIAFMETNLAEEEEERDELLLCFTISSRGTKKQSKSTTLSFLIRTLSFLSSLNRFGVCNYPKI</sequence>
<organism evidence="4 5">
    <name type="scientific">Brassica napus</name>
    <name type="common">Rape</name>
    <dbReference type="NCBI Taxonomy" id="3708"/>
    <lineage>
        <taxon>Eukaryota</taxon>
        <taxon>Viridiplantae</taxon>
        <taxon>Streptophyta</taxon>
        <taxon>Embryophyta</taxon>
        <taxon>Tracheophyta</taxon>
        <taxon>Spermatophyta</taxon>
        <taxon>Magnoliopsida</taxon>
        <taxon>eudicotyledons</taxon>
        <taxon>Gunneridae</taxon>
        <taxon>Pentapetalae</taxon>
        <taxon>rosids</taxon>
        <taxon>malvids</taxon>
        <taxon>Brassicales</taxon>
        <taxon>Brassicaceae</taxon>
        <taxon>Brassiceae</taxon>
        <taxon>Brassica</taxon>
    </lineage>
</organism>
<dbReference type="PANTHER" id="PTHR32410:SF201">
    <property type="entry name" value="ZINC FINGER PHD-TYPE DOMAIN-CONTAINING PROTEIN"/>
    <property type="match status" value="1"/>
</dbReference>
<keyword evidence="1" id="KW-0677">Repeat</keyword>
<feature type="coiled-coil region" evidence="2">
    <location>
        <begin position="363"/>
        <end position="390"/>
    </location>
</feature>
<feature type="domain" description="DC1" evidence="3">
    <location>
        <begin position="116"/>
        <end position="169"/>
    </location>
</feature>
<dbReference type="InterPro" id="IPR046349">
    <property type="entry name" value="C1-like_sf"/>
</dbReference>
<evidence type="ECO:0000256" key="2">
    <source>
        <dbReference type="SAM" id="Coils"/>
    </source>
</evidence>
<protein>
    <recommendedName>
        <fullName evidence="3">DC1 domain-containing protein</fullName>
    </recommendedName>
</protein>
<comment type="caution">
    <text evidence="4">The sequence shown here is derived from an EMBL/GenBank/DDBJ whole genome shotgun (WGS) entry which is preliminary data.</text>
</comment>
<dbReference type="Pfam" id="PF03107">
    <property type="entry name" value="C1_2"/>
    <property type="match status" value="3"/>
</dbReference>
<name>A0ABQ8AK53_BRANA</name>
<feature type="domain" description="DC1" evidence="3">
    <location>
        <begin position="295"/>
        <end position="338"/>
    </location>
</feature>
<feature type="domain" description="DC1" evidence="3">
    <location>
        <begin position="179"/>
        <end position="225"/>
    </location>
</feature>
<dbReference type="Proteomes" id="UP000824890">
    <property type="component" value="Unassembled WGS sequence"/>
</dbReference>
<proteinExistence type="predicted"/>
<evidence type="ECO:0000313" key="5">
    <source>
        <dbReference type="Proteomes" id="UP000824890"/>
    </source>
</evidence>
<keyword evidence="2" id="KW-0175">Coiled coil</keyword>
<dbReference type="InterPro" id="IPR004146">
    <property type="entry name" value="DC1"/>
</dbReference>
<evidence type="ECO:0000256" key="1">
    <source>
        <dbReference type="ARBA" id="ARBA00022737"/>
    </source>
</evidence>
<evidence type="ECO:0000313" key="4">
    <source>
        <dbReference type="EMBL" id="KAH0892476.1"/>
    </source>
</evidence>
<dbReference type="PANTHER" id="PTHR32410">
    <property type="entry name" value="CYSTEINE/HISTIDINE-RICH C1 DOMAIN FAMILY PROTEIN"/>
    <property type="match status" value="1"/>
</dbReference>
<evidence type="ECO:0000259" key="3">
    <source>
        <dbReference type="Pfam" id="PF03107"/>
    </source>
</evidence>
<reference evidence="4 5" key="1">
    <citation type="submission" date="2021-05" db="EMBL/GenBank/DDBJ databases">
        <title>Genome Assembly of Synthetic Allotetraploid Brassica napus Reveals Homoeologous Exchanges between Subgenomes.</title>
        <authorList>
            <person name="Davis J.T."/>
        </authorList>
    </citation>
    <scope>NUCLEOTIDE SEQUENCE [LARGE SCALE GENOMIC DNA]</scope>
    <source>
        <strain evidence="5">cv. Da-Ae</strain>
        <tissue evidence="4">Seedling</tissue>
    </source>
</reference>
<dbReference type="EMBL" id="JAGKQM010000013">
    <property type="protein sequence ID" value="KAH0892476.1"/>
    <property type="molecule type" value="Genomic_DNA"/>
</dbReference>
<dbReference type="SUPFAM" id="SSF57889">
    <property type="entry name" value="Cysteine-rich domain"/>
    <property type="match status" value="3"/>
</dbReference>
<keyword evidence="5" id="KW-1185">Reference proteome</keyword>
<dbReference type="InterPro" id="IPR053192">
    <property type="entry name" value="Vacuole_Formation_Reg"/>
</dbReference>